<dbReference type="EMBL" id="GEBQ01002372">
    <property type="protein sequence ID" value="JAT37605.1"/>
    <property type="molecule type" value="Transcribed_RNA"/>
</dbReference>
<name>A0A1B6LEJ3_9HEMI</name>
<organism evidence="2">
    <name type="scientific">Graphocephala atropunctata</name>
    <dbReference type="NCBI Taxonomy" id="36148"/>
    <lineage>
        <taxon>Eukaryota</taxon>
        <taxon>Metazoa</taxon>
        <taxon>Ecdysozoa</taxon>
        <taxon>Arthropoda</taxon>
        <taxon>Hexapoda</taxon>
        <taxon>Insecta</taxon>
        <taxon>Pterygota</taxon>
        <taxon>Neoptera</taxon>
        <taxon>Paraneoptera</taxon>
        <taxon>Hemiptera</taxon>
        <taxon>Auchenorrhyncha</taxon>
        <taxon>Membracoidea</taxon>
        <taxon>Cicadellidae</taxon>
        <taxon>Cicadellinae</taxon>
        <taxon>Cicadellini</taxon>
        <taxon>Graphocephala</taxon>
    </lineage>
</organism>
<gene>
    <name evidence="2" type="ORF">g.11366</name>
    <name evidence="3" type="ORF">g.11368</name>
</gene>
<proteinExistence type="predicted"/>
<dbReference type="EMBL" id="GEBQ01017886">
    <property type="protein sequence ID" value="JAT22091.1"/>
    <property type="molecule type" value="Transcribed_RNA"/>
</dbReference>
<accession>A0A1B6LEJ3</accession>
<sequence>MVENIFKKAKIKQEKRSKTTLIPIKDKNTKWISTTWSNIYSKHVQKTFKKHTDTSVTYKTKNNLKNILSNPKDIQKTEEKSGIYQIQCNDCNKKYIGQTKRKIYTRFKEHQAHIKF</sequence>
<dbReference type="PROSITE" id="PS50164">
    <property type="entry name" value="GIY_YIG"/>
    <property type="match status" value="1"/>
</dbReference>
<reference evidence="2" key="1">
    <citation type="submission" date="2015-11" db="EMBL/GenBank/DDBJ databases">
        <title>De novo transcriptome assembly of four potential Pierce s Disease insect vectors from Arizona vineyards.</title>
        <authorList>
            <person name="Tassone E.E."/>
        </authorList>
    </citation>
    <scope>NUCLEOTIDE SEQUENCE</scope>
</reference>
<protein>
    <recommendedName>
        <fullName evidence="1">GIY-YIG domain-containing protein</fullName>
    </recommendedName>
</protein>
<dbReference type="AlphaFoldDB" id="A0A1B6LEJ3"/>
<dbReference type="InterPro" id="IPR000305">
    <property type="entry name" value="GIY-YIG_endonuc"/>
</dbReference>
<dbReference type="SUPFAM" id="SSF82771">
    <property type="entry name" value="GIY-YIG endonuclease"/>
    <property type="match status" value="1"/>
</dbReference>
<feature type="non-terminal residue" evidence="2">
    <location>
        <position position="116"/>
    </location>
</feature>
<evidence type="ECO:0000313" key="3">
    <source>
        <dbReference type="EMBL" id="JAT37605.1"/>
    </source>
</evidence>
<feature type="domain" description="GIY-YIG" evidence="1">
    <location>
        <begin position="79"/>
        <end position="116"/>
    </location>
</feature>
<dbReference type="InterPro" id="IPR035901">
    <property type="entry name" value="GIY-YIG_endonuc_sf"/>
</dbReference>
<evidence type="ECO:0000313" key="2">
    <source>
        <dbReference type="EMBL" id="JAT22091.1"/>
    </source>
</evidence>
<dbReference type="Gene3D" id="3.40.1440.10">
    <property type="entry name" value="GIY-YIG endonuclease"/>
    <property type="match status" value="1"/>
</dbReference>
<evidence type="ECO:0000259" key="1">
    <source>
        <dbReference type="PROSITE" id="PS50164"/>
    </source>
</evidence>
<dbReference type="Pfam" id="PF01541">
    <property type="entry name" value="GIY-YIG"/>
    <property type="match status" value="1"/>
</dbReference>